<dbReference type="Proteomes" id="UP000748881">
    <property type="component" value="Unassembled WGS sequence"/>
</dbReference>
<feature type="transmembrane region" description="Helical" evidence="1">
    <location>
        <begin position="81"/>
        <end position="104"/>
    </location>
</feature>
<gene>
    <name evidence="2" type="ORF">HO898_04295</name>
</gene>
<protein>
    <submittedName>
        <fullName evidence="2">Uncharacterized protein</fullName>
    </submittedName>
</protein>
<feature type="transmembrane region" description="Helical" evidence="1">
    <location>
        <begin position="52"/>
        <end position="74"/>
    </location>
</feature>
<feature type="transmembrane region" description="Helical" evidence="1">
    <location>
        <begin position="187"/>
        <end position="209"/>
    </location>
</feature>
<feature type="transmembrane region" description="Helical" evidence="1">
    <location>
        <begin position="163"/>
        <end position="181"/>
    </location>
</feature>
<sequence length="218" mass="24996">MKLKKERYFGPLIQSGVELSYLKVMTIISLFISGILFWGISQNNLYPDFEKILLAIVMICIFGFLYSMIDVLVVKFKVLSYILLSIMFAIIMLDFNFWGLILIVGDEGLSSLIAKFYIIFIIVCFIGSCAIYIWYYLPQNQGKRWKFNQWGVGKEKSKFRSNFGIVFGAVIFIPALLTGYLQNIFGLFLGFLLTLVMPALVVDSFYAAYHAYKYPSGK</sequence>
<evidence type="ECO:0000313" key="2">
    <source>
        <dbReference type="EMBL" id="NQP82978.1"/>
    </source>
</evidence>
<evidence type="ECO:0000256" key="1">
    <source>
        <dbReference type="SAM" id="Phobius"/>
    </source>
</evidence>
<dbReference type="EMBL" id="JABLKP010000004">
    <property type="protein sequence ID" value="NQP82978.1"/>
    <property type="molecule type" value="Genomic_DNA"/>
</dbReference>
<proteinExistence type="predicted"/>
<feature type="transmembrane region" description="Helical" evidence="1">
    <location>
        <begin position="21"/>
        <end position="40"/>
    </location>
</feature>
<dbReference type="AlphaFoldDB" id="A0A9Q5G1L3"/>
<dbReference type="RefSeq" id="WP_029743195.1">
    <property type="nucleotide sequence ID" value="NZ_CP071305.1"/>
</dbReference>
<name>A0A9Q5G1L3_STRSU</name>
<keyword evidence="1" id="KW-1133">Transmembrane helix</keyword>
<organism evidence="2 3">
    <name type="scientific">Streptococcus suis</name>
    <dbReference type="NCBI Taxonomy" id="1307"/>
    <lineage>
        <taxon>Bacteria</taxon>
        <taxon>Bacillati</taxon>
        <taxon>Bacillota</taxon>
        <taxon>Bacilli</taxon>
        <taxon>Lactobacillales</taxon>
        <taxon>Streptococcaceae</taxon>
        <taxon>Streptococcus</taxon>
    </lineage>
</organism>
<keyword evidence="1" id="KW-0472">Membrane</keyword>
<comment type="caution">
    <text evidence="2">The sequence shown here is derived from an EMBL/GenBank/DDBJ whole genome shotgun (WGS) entry which is preliminary data.</text>
</comment>
<reference evidence="2" key="1">
    <citation type="submission" date="2020-05" db="EMBL/GenBank/DDBJ databases">
        <title>Linking phenotype, genotype and ecology: antimicrobial resistance in the zoonotic pathogen Streptococcus suis.</title>
        <authorList>
            <person name="Hadjirin N.F."/>
            <person name="Miller E.L."/>
            <person name="Murray G.R."/>
            <person name="Yen P.L.K."/>
            <person name="Phuc H.D."/>
            <person name="Wileman T.M."/>
            <person name="Hernandez-Garcia J."/>
            <person name="Williamson S.M."/>
            <person name="Parkhill J."/>
            <person name="Maskell D.J."/>
            <person name="Zhou R."/>
            <person name="Fittipaldi N."/>
            <person name="Gottschalk M."/>
            <person name="Tucker A.D.W."/>
            <person name="Hoa N.T."/>
            <person name="Welch J."/>
            <person name="Weinert L.A."/>
        </authorList>
    </citation>
    <scope>NUCLEOTIDE SEQUENCE</scope>
    <source>
        <strain evidence="2">TMW_SS111</strain>
    </source>
</reference>
<accession>A0A9Q5G1L3</accession>
<evidence type="ECO:0000313" key="3">
    <source>
        <dbReference type="Proteomes" id="UP000748881"/>
    </source>
</evidence>
<feature type="transmembrane region" description="Helical" evidence="1">
    <location>
        <begin position="116"/>
        <end position="137"/>
    </location>
</feature>
<keyword evidence="1" id="KW-0812">Transmembrane</keyword>